<protein>
    <recommendedName>
        <fullName evidence="3">Lipoprotein</fullName>
    </recommendedName>
</protein>
<dbReference type="RefSeq" id="WP_166076220.1">
    <property type="nucleotide sequence ID" value="NZ_JAAJBT010000002.1"/>
</dbReference>
<sequence length="494" mass="56577">MKLKSFAPFIVGLALLLTSCTGNDNKEILKLTNEKTLGIVKVNLDDIIQKLPKEKILADTVNKFSNSDKEFRLFVRADELGIDTDEPFYITTEAEKDKFITSYIFSLDDELLFLRKFKEIYATDLTIDYDKNLVYENKKAVGAFKDGIFVMSKKSIDPLTSRARQYDYYYDEYEEEDIFVSEAFYKNFFTRKALEDDAILETIDTALKEDTDASIWVNLHGIISNASKGYIETLAINKLLIGSGFGFNLNFGEGNIACKGESFFNEDMTKIVEKYYEDKDINYDIVDHVELDSANLFNIGYFSTDFVKYFIKEAGFEATANKFLESKDITLEDIFKTFNGQYAFVNYKETSLNKIAYDGISYDYKVPNSLLVLGVTKEKSQKVMNLLNEPFLNLGDNFYINDKVIAFSMVPNNFNLFKTNKKAKNTKLNKVTDVTSYSYGNSKEFNAALKSNLKNNIVEMISTSKIDDGNAVSEVNITFEKKDKNILHYMMGYE</sequence>
<proteinExistence type="predicted"/>
<name>A0ABX0I1U3_9FLAO</name>
<comment type="caution">
    <text evidence="1">The sequence shown here is derived from an EMBL/GenBank/DDBJ whole genome shotgun (WGS) entry which is preliminary data.</text>
</comment>
<evidence type="ECO:0000313" key="2">
    <source>
        <dbReference type="Proteomes" id="UP000800984"/>
    </source>
</evidence>
<dbReference type="Proteomes" id="UP000800984">
    <property type="component" value="Unassembled WGS sequence"/>
</dbReference>
<dbReference type="EMBL" id="JAAJBT010000002">
    <property type="protein sequence ID" value="NHM01161.1"/>
    <property type="molecule type" value="Genomic_DNA"/>
</dbReference>
<evidence type="ECO:0000313" key="1">
    <source>
        <dbReference type="EMBL" id="NHM01161.1"/>
    </source>
</evidence>
<accession>A0ABX0I1U3</accession>
<dbReference type="PROSITE" id="PS51257">
    <property type="entry name" value="PROKAR_LIPOPROTEIN"/>
    <property type="match status" value="1"/>
</dbReference>
<organism evidence="1 2">
    <name type="scientific">Flavobacterium difficile</name>
    <dbReference type="NCBI Taxonomy" id="2709659"/>
    <lineage>
        <taxon>Bacteria</taxon>
        <taxon>Pseudomonadati</taxon>
        <taxon>Bacteroidota</taxon>
        <taxon>Flavobacteriia</taxon>
        <taxon>Flavobacteriales</taxon>
        <taxon>Flavobacteriaceae</taxon>
        <taxon>Flavobacterium</taxon>
    </lineage>
</organism>
<keyword evidence="2" id="KW-1185">Reference proteome</keyword>
<evidence type="ECO:0008006" key="3">
    <source>
        <dbReference type="Google" id="ProtNLM"/>
    </source>
</evidence>
<gene>
    <name evidence="1" type="ORF">G4D72_03440</name>
</gene>
<reference evidence="1 2" key="1">
    <citation type="submission" date="2020-02" db="EMBL/GenBank/DDBJ databases">
        <authorList>
            <person name="Chen W.-M."/>
        </authorList>
    </citation>
    <scope>NUCLEOTIDE SEQUENCE [LARGE SCALE GENOMIC DNA]</scope>
    <source>
        <strain evidence="1 2">KDG-16</strain>
    </source>
</reference>